<reference evidence="1 2" key="2">
    <citation type="submission" date="2018-11" db="EMBL/GenBank/DDBJ databases">
        <authorList>
            <consortium name="Pathogen Informatics"/>
        </authorList>
    </citation>
    <scope>NUCLEOTIDE SEQUENCE [LARGE SCALE GENOMIC DNA]</scope>
    <source>
        <strain evidence="1">Dakar</strain>
        <strain evidence="2">Dakar, Senegal</strain>
    </source>
</reference>
<evidence type="ECO:0000313" key="1">
    <source>
        <dbReference type="EMBL" id="VDO74673.1"/>
    </source>
</evidence>
<dbReference type="WBParaSite" id="SCUD_0000245401-mRNA-1">
    <property type="protein sequence ID" value="SCUD_0000245401-mRNA-1"/>
    <property type="gene ID" value="SCUD_0000245401"/>
</dbReference>
<keyword evidence="2" id="KW-1185">Reference proteome</keyword>
<evidence type="ECO:0000313" key="3">
    <source>
        <dbReference type="WBParaSite" id="SCUD_0000245401-mRNA-1"/>
    </source>
</evidence>
<proteinExistence type="predicted"/>
<name>A0A183JID1_9TREM</name>
<dbReference type="AlphaFoldDB" id="A0A183JID1"/>
<dbReference type="Proteomes" id="UP000279833">
    <property type="component" value="Unassembled WGS sequence"/>
</dbReference>
<dbReference type="EMBL" id="UZAK01002390">
    <property type="protein sequence ID" value="VDO74673.1"/>
    <property type="molecule type" value="Genomic_DNA"/>
</dbReference>
<organism evidence="3">
    <name type="scientific">Schistosoma curassoni</name>
    <dbReference type="NCBI Taxonomy" id="6186"/>
    <lineage>
        <taxon>Eukaryota</taxon>
        <taxon>Metazoa</taxon>
        <taxon>Spiralia</taxon>
        <taxon>Lophotrochozoa</taxon>
        <taxon>Platyhelminthes</taxon>
        <taxon>Trematoda</taxon>
        <taxon>Digenea</taxon>
        <taxon>Strigeidida</taxon>
        <taxon>Schistosomatoidea</taxon>
        <taxon>Schistosomatidae</taxon>
        <taxon>Schistosoma</taxon>
    </lineage>
</organism>
<dbReference type="PROSITE" id="PS51257">
    <property type="entry name" value="PROKAR_LIPOPROTEIN"/>
    <property type="match status" value="1"/>
</dbReference>
<protein>
    <submittedName>
        <fullName evidence="1 3">Uncharacterized protein</fullName>
    </submittedName>
</protein>
<sequence length="46" mass="4886">MFRLQFASKTLTLRKSSSSSLSSASCSLQLCCKDSGITDSIKPISA</sequence>
<evidence type="ECO:0000313" key="2">
    <source>
        <dbReference type="Proteomes" id="UP000279833"/>
    </source>
</evidence>
<reference evidence="3" key="1">
    <citation type="submission" date="2016-06" db="UniProtKB">
        <authorList>
            <consortium name="WormBaseParasite"/>
        </authorList>
    </citation>
    <scope>IDENTIFICATION</scope>
</reference>
<accession>A0A183JID1</accession>
<gene>
    <name evidence="1" type="ORF">SCUD_LOCUS2455</name>
</gene>